<evidence type="ECO:0008006" key="3">
    <source>
        <dbReference type="Google" id="ProtNLM"/>
    </source>
</evidence>
<evidence type="ECO:0000313" key="1">
    <source>
        <dbReference type="EMBL" id="NYE50904.1"/>
    </source>
</evidence>
<evidence type="ECO:0000313" key="2">
    <source>
        <dbReference type="Proteomes" id="UP000589036"/>
    </source>
</evidence>
<comment type="caution">
    <text evidence="1">The sequence shown here is derived from an EMBL/GenBank/DDBJ whole genome shotgun (WGS) entry which is preliminary data.</text>
</comment>
<dbReference type="NCBIfam" id="TIGR03666">
    <property type="entry name" value="Rv2061_F420"/>
    <property type="match status" value="1"/>
</dbReference>
<gene>
    <name evidence="1" type="ORF">HDA32_006024</name>
</gene>
<reference evidence="1 2" key="1">
    <citation type="submission" date="2020-07" db="EMBL/GenBank/DDBJ databases">
        <title>Sequencing the genomes of 1000 actinobacteria strains.</title>
        <authorList>
            <person name="Klenk H.-P."/>
        </authorList>
    </citation>
    <scope>NUCLEOTIDE SEQUENCE [LARGE SCALE GENOMIC DNA]</scope>
    <source>
        <strain evidence="1 2">CXB654</strain>
    </source>
</reference>
<dbReference type="InterPro" id="IPR012349">
    <property type="entry name" value="Split_barrel_FMN-bd"/>
</dbReference>
<dbReference type="RefSeq" id="WP_179646311.1">
    <property type="nucleotide sequence ID" value="NZ_BAAAYY010000005.1"/>
</dbReference>
<dbReference type="SUPFAM" id="SSF50475">
    <property type="entry name" value="FMN-binding split barrel"/>
    <property type="match status" value="1"/>
</dbReference>
<sequence length="141" mass="15900">MSAATILKTFHREKTALLTTYHQDGMTAVDTPVRIAVDGDRVLFRAWEDSGEAERLRRHPVADLRPCTFRGDPNGLPVRGGVKPLEGGEAQRAARMLSRRHPVLQGWAVPLSHRLVRRRTLYYELCPRDDAEIESNEGCPD</sequence>
<protein>
    <recommendedName>
        <fullName evidence="3">Pyridoxamine 5'-phosphate oxidase putative domain-containing protein</fullName>
    </recommendedName>
</protein>
<accession>A0A852U9W7</accession>
<dbReference type="Gene3D" id="2.30.110.10">
    <property type="entry name" value="Electron Transport, Fmn-binding Protein, Chain A"/>
    <property type="match status" value="1"/>
</dbReference>
<keyword evidence="2" id="KW-1185">Reference proteome</keyword>
<dbReference type="AlphaFoldDB" id="A0A852U9W7"/>
<dbReference type="Proteomes" id="UP000589036">
    <property type="component" value="Unassembled WGS sequence"/>
</dbReference>
<dbReference type="EMBL" id="JACCCC010000001">
    <property type="protein sequence ID" value="NYE50904.1"/>
    <property type="molecule type" value="Genomic_DNA"/>
</dbReference>
<organism evidence="1 2">
    <name type="scientific">Spinactinospora alkalitolerans</name>
    <dbReference type="NCBI Taxonomy" id="687207"/>
    <lineage>
        <taxon>Bacteria</taxon>
        <taxon>Bacillati</taxon>
        <taxon>Actinomycetota</taxon>
        <taxon>Actinomycetes</taxon>
        <taxon>Streptosporangiales</taxon>
        <taxon>Nocardiopsidaceae</taxon>
        <taxon>Spinactinospora</taxon>
    </lineage>
</organism>
<name>A0A852U9W7_9ACTN</name>
<proteinExistence type="predicted"/>
<dbReference type="InterPro" id="IPR019965">
    <property type="entry name" value="PPOX_F420-dep_Rv2061_put"/>
</dbReference>